<comment type="caution">
    <text evidence="1">The sequence shown here is derived from an EMBL/GenBank/DDBJ whole genome shotgun (WGS) entry which is preliminary data.</text>
</comment>
<sequence length="108" mass="12263">MGRIAEDRFCSHLFKVVASKNPVHLNDSISPSISTSDTEHNFTTYQDDQKSNFTKRNLSDLYCLGAIAPYRYTARHSGLDNSTIRQFDNSTMPYNATKLNNSITPRNK</sequence>
<proteinExistence type="predicted"/>
<dbReference type="Proteomes" id="UP000032360">
    <property type="component" value="Unassembled WGS sequence"/>
</dbReference>
<evidence type="ECO:0000313" key="2">
    <source>
        <dbReference type="Proteomes" id="UP000032360"/>
    </source>
</evidence>
<protein>
    <submittedName>
        <fullName evidence="1">Uncharacterized protein</fullName>
    </submittedName>
</protein>
<dbReference type="RefSeq" id="WP_152626073.1">
    <property type="nucleotide sequence ID" value="NZ_JXYS01000079.1"/>
</dbReference>
<accession>A0A0D8HF64</accession>
<gene>
    <name evidence="1" type="ORF">AXFE_25730</name>
</gene>
<reference evidence="1 2" key="1">
    <citation type="submission" date="2015-01" db="EMBL/GenBank/DDBJ databases">
        <title>Draft genome of the acidophilic iron oxidizer Acidithrix ferrooxidans strain Py-F3.</title>
        <authorList>
            <person name="Poehlein A."/>
            <person name="Eisen S."/>
            <person name="Schloemann M."/>
            <person name="Johnson B.D."/>
            <person name="Daniel R."/>
            <person name="Muehling M."/>
        </authorList>
    </citation>
    <scope>NUCLEOTIDE SEQUENCE [LARGE SCALE GENOMIC DNA]</scope>
    <source>
        <strain evidence="1 2">Py-F3</strain>
    </source>
</reference>
<dbReference type="AlphaFoldDB" id="A0A0D8HF64"/>
<dbReference type="EMBL" id="JXYS01000079">
    <property type="protein sequence ID" value="KJF16605.1"/>
    <property type="molecule type" value="Genomic_DNA"/>
</dbReference>
<keyword evidence="2" id="KW-1185">Reference proteome</keyword>
<name>A0A0D8HF64_9ACTN</name>
<evidence type="ECO:0000313" key="1">
    <source>
        <dbReference type="EMBL" id="KJF16605.1"/>
    </source>
</evidence>
<organism evidence="1 2">
    <name type="scientific">Acidithrix ferrooxidans</name>
    <dbReference type="NCBI Taxonomy" id="1280514"/>
    <lineage>
        <taxon>Bacteria</taxon>
        <taxon>Bacillati</taxon>
        <taxon>Actinomycetota</taxon>
        <taxon>Acidimicrobiia</taxon>
        <taxon>Acidimicrobiales</taxon>
        <taxon>Acidimicrobiaceae</taxon>
        <taxon>Acidithrix</taxon>
    </lineage>
</organism>